<evidence type="ECO:0000256" key="1">
    <source>
        <dbReference type="SAM" id="Phobius"/>
    </source>
</evidence>
<keyword evidence="1" id="KW-0472">Membrane</keyword>
<keyword evidence="1" id="KW-1133">Transmembrane helix</keyword>
<sequence length="137" mass="15641">MYAFATTILKQKSSQLHPSRHFFLHNSAIPLPRSPVPHLLISFSRASDANIVLRRSAWIILFFSFSFLFRNAPSPATRSQTPFALPVSLLFSMTNFIFLLFSPLSAIPMSACLSSFTCFPLFTHSIFFFSIFFLFLF</sequence>
<name>G0V0Y9_TRYCI</name>
<protein>
    <submittedName>
        <fullName evidence="2">Uncharacterized protein</fullName>
    </submittedName>
</protein>
<feature type="transmembrane region" description="Helical" evidence="1">
    <location>
        <begin position="113"/>
        <end position="136"/>
    </location>
</feature>
<gene>
    <name evidence="2" type="ORF">TCIL3000_11_7430</name>
</gene>
<keyword evidence="1" id="KW-0812">Transmembrane</keyword>
<feature type="transmembrane region" description="Helical" evidence="1">
    <location>
        <begin position="81"/>
        <end position="101"/>
    </location>
</feature>
<reference evidence="2" key="1">
    <citation type="journal article" date="2012" name="Proc. Natl. Acad. Sci. U.S.A.">
        <title>Antigenic diversity is generated by distinct evolutionary mechanisms in African trypanosome species.</title>
        <authorList>
            <person name="Jackson A.P."/>
            <person name="Berry A."/>
            <person name="Aslett M."/>
            <person name="Allison H.C."/>
            <person name="Burton P."/>
            <person name="Vavrova-Anderson J."/>
            <person name="Brown R."/>
            <person name="Browne H."/>
            <person name="Corton N."/>
            <person name="Hauser H."/>
            <person name="Gamble J."/>
            <person name="Gilderthorp R."/>
            <person name="Marcello L."/>
            <person name="McQuillan J."/>
            <person name="Otto T.D."/>
            <person name="Quail M.A."/>
            <person name="Sanders M.J."/>
            <person name="van Tonder A."/>
            <person name="Ginger M.L."/>
            <person name="Field M.C."/>
            <person name="Barry J.D."/>
            <person name="Hertz-Fowler C."/>
            <person name="Berriman M."/>
        </authorList>
    </citation>
    <scope>NUCLEOTIDE SEQUENCE</scope>
    <source>
        <strain evidence="2">IL3000</strain>
    </source>
</reference>
<dbReference type="AlphaFoldDB" id="G0V0Y9"/>
<organism evidence="2">
    <name type="scientific">Trypanosoma congolense (strain IL3000)</name>
    <dbReference type="NCBI Taxonomy" id="1068625"/>
    <lineage>
        <taxon>Eukaryota</taxon>
        <taxon>Discoba</taxon>
        <taxon>Euglenozoa</taxon>
        <taxon>Kinetoplastea</taxon>
        <taxon>Metakinetoplastina</taxon>
        <taxon>Trypanosomatida</taxon>
        <taxon>Trypanosomatidae</taxon>
        <taxon>Trypanosoma</taxon>
        <taxon>Nannomonas</taxon>
    </lineage>
</organism>
<proteinExistence type="predicted"/>
<accession>G0V0Y9</accession>
<evidence type="ECO:0000313" key="2">
    <source>
        <dbReference type="EMBL" id="CCC95310.1"/>
    </source>
</evidence>
<dbReference type="EMBL" id="HE575324">
    <property type="protein sequence ID" value="CCC95310.1"/>
    <property type="molecule type" value="Genomic_DNA"/>
</dbReference>
<feature type="transmembrane region" description="Helical" evidence="1">
    <location>
        <begin position="52"/>
        <end position="69"/>
    </location>
</feature>